<name>A0ABT0WC32_9BACI</name>
<evidence type="ECO:0000313" key="3">
    <source>
        <dbReference type="Proteomes" id="UP001523262"/>
    </source>
</evidence>
<dbReference type="NCBIfam" id="TIGR03082">
    <property type="entry name" value="Gneg_AbrB_dup"/>
    <property type="match status" value="2"/>
</dbReference>
<keyword evidence="3" id="KW-1185">Reference proteome</keyword>
<proteinExistence type="predicted"/>
<sequence length="383" mass="41789">MKTHKKDVEYHDAENLYLTTNYFLSSIQYAWRLILSFSGIPIAWMMGSLLFAAVLSSLPIKWHESQIKKNGIHPHWRQIGQAILGIELGRSFSVSIMDTFGDYFFIIIVMVISSIAFAFLSGILVWRFSKANMMTSLFGTTPGGISAMPTIAEEVGANAFVVSIIQTLRILLVVGVIPFVAGTLTTRTTAMALESHQGSFSIESLFFTGCLIIGALAGAFVSKLIKMPAPWLVGSMLGAAMVQLLFPVLFGHAGATFWPHVLIIFAQVLIGSSIGSRVNKNMFKGLGRIVTVGLLSSLFLVISMLLCSYLISIMTRIPLVTCILAFAPGGVAEMATAALALRADSTFVVAVQSLRLITILLLLPPIFRFLNNREPVHSIQIRK</sequence>
<dbReference type="PANTHER" id="PTHR38457">
    <property type="entry name" value="REGULATOR ABRB-RELATED"/>
    <property type="match status" value="1"/>
</dbReference>
<feature type="transmembrane region" description="Helical" evidence="1">
    <location>
        <begin position="200"/>
        <end position="222"/>
    </location>
</feature>
<accession>A0ABT0WC32</accession>
<feature type="transmembrane region" description="Helical" evidence="1">
    <location>
        <begin position="286"/>
        <end position="311"/>
    </location>
</feature>
<feature type="transmembrane region" description="Helical" evidence="1">
    <location>
        <begin position="103"/>
        <end position="126"/>
    </location>
</feature>
<organism evidence="2 3">
    <name type="scientific">Neobacillus pocheonensis</name>
    <dbReference type="NCBI Taxonomy" id="363869"/>
    <lineage>
        <taxon>Bacteria</taxon>
        <taxon>Bacillati</taxon>
        <taxon>Bacillota</taxon>
        <taxon>Bacilli</taxon>
        <taxon>Bacillales</taxon>
        <taxon>Bacillaceae</taxon>
        <taxon>Neobacillus</taxon>
    </lineage>
</organism>
<dbReference type="PANTHER" id="PTHR38457:SF1">
    <property type="entry name" value="REGULATOR ABRB-RELATED"/>
    <property type="match status" value="1"/>
</dbReference>
<dbReference type="Proteomes" id="UP001523262">
    <property type="component" value="Unassembled WGS sequence"/>
</dbReference>
<keyword evidence="1" id="KW-0472">Membrane</keyword>
<reference evidence="2 3" key="1">
    <citation type="submission" date="2022-06" db="EMBL/GenBank/DDBJ databases">
        <authorList>
            <person name="Jeon C.O."/>
        </authorList>
    </citation>
    <scope>NUCLEOTIDE SEQUENCE [LARGE SCALE GENOMIC DNA]</scope>
    <source>
        <strain evidence="2 3">KCTC 13943</strain>
    </source>
</reference>
<feature type="transmembrane region" description="Helical" evidence="1">
    <location>
        <begin position="317"/>
        <end position="340"/>
    </location>
</feature>
<dbReference type="Pfam" id="PF05145">
    <property type="entry name" value="AbrB"/>
    <property type="match status" value="1"/>
</dbReference>
<keyword evidence="1" id="KW-1133">Transmembrane helix</keyword>
<keyword evidence="1" id="KW-0812">Transmembrane</keyword>
<feature type="transmembrane region" description="Helical" evidence="1">
    <location>
        <begin position="155"/>
        <end position="180"/>
    </location>
</feature>
<feature type="transmembrane region" description="Helical" evidence="1">
    <location>
        <begin position="229"/>
        <end position="250"/>
    </location>
</feature>
<dbReference type="InterPro" id="IPR007820">
    <property type="entry name" value="AbrB_fam"/>
</dbReference>
<feature type="transmembrane region" description="Helical" evidence="1">
    <location>
        <begin position="256"/>
        <end position="274"/>
    </location>
</feature>
<feature type="transmembrane region" description="Helical" evidence="1">
    <location>
        <begin position="347"/>
        <end position="367"/>
    </location>
</feature>
<dbReference type="PIRSF" id="PIRSF038991">
    <property type="entry name" value="Protein_AbrB"/>
    <property type="match status" value="1"/>
</dbReference>
<feature type="transmembrane region" description="Helical" evidence="1">
    <location>
        <begin position="29"/>
        <end position="58"/>
    </location>
</feature>
<dbReference type="InterPro" id="IPR017516">
    <property type="entry name" value="AbrB_dup"/>
</dbReference>
<dbReference type="EMBL" id="JAMQCR010000001">
    <property type="protein sequence ID" value="MCM2533095.1"/>
    <property type="molecule type" value="Genomic_DNA"/>
</dbReference>
<evidence type="ECO:0000256" key="1">
    <source>
        <dbReference type="SAM" id="Phobius"/>
    </source>
</evidence>
<evidence type="ECO:0000313" key="2">
    <source>
        <dbReference type="EMBL" id="MCM2533095.1"/>
    </source>
</evidence>
<protein>
    <submittedName>
        <fullName evidence="2">AbrB family transcriptional regulator</fullName>
    </submittedName>
</protein>
<comment type="caution">
    <text evidence="2">The sequence shown here is derived from an EMBL/GenBank/DDBJ whole genome shotgun (WGS) entry which is preliminary data.</text>
</comment>
<gene>
    <name evidence="2" type="ORF">NDK43_12715</name>
</gene>